<proteinExistence type="inferred from homology"/>
<dbReference type="EMBL" id="CP063196">
    <property type="protein sequence ID" value="UOE17945.1"/>
    <property type="molecule type" value="Genomic_DNA"/>
</dbReference>
<organism evidence="3 4">
    <name type="scientific">Thermobifida halotolerans</name>
    <dbReference type="NCBI Taxonomy" id="483545"/>
    <lineage>
        <taxon>Bacteria</taxon>
        <taxon>Bacillati</taxon>
        <taxon>Actinomycetota</taxon>
        <taxon>Actinomycetes</taxon>
        <taxon>Streptosporangiales</taxon>
        <taxon>Nocardiopsidaceae</taxon>
        <taxon>Thermobifida</taxon>
    </lineage>
</organism>
<dbReference type="PANTHER" id="PTHR30466:SF11">
    <property type="entry name" value="FLAVIN-DEPENDENT MONOOXYGENASE, REDUCTASE SUBUNIT HSAB"/>
    <property type="match status" value="1"/>
</dbReference>
<dbReference type="Proteomes" id="UP000265719">
    <property type="component" value="Chromosome"/>
</dbReference>
<sequence>MTTTSNTFDPVELRRAFGCFPSGVTAVCALVDGGPVGMAASTFTSVSLDPPLVSVCVARTSTTWPALRRSTRIGVSVLNSEHGAICRQLSARDVDRFAGVDWTALPNGSVVLNDAAAWLDCGVEEEITAGDHVIALLSVQAIQAAPAVAPLVFHGSRFRRLAA</sequence>
<dbReference type="PANTHER" id="PTHR30466">
    <property type="entry name" value="FLAVIN REDUCTASE"/>
    <property type="match status" value="1"/>
</dbReference>
<reference evidence="3" key="1">
    <citation type="submission" date="2020-10" db="EMBL/GenBank/DDBJ databases">
        <title>De novo genome project of the cellulose decomposer Thermobifida halotolerans type strain.</title>
        <authorList>
            <person name="Nagy I."/>
            <person name="Horvath B."/>
            <person name="Kukolya J."/>
            <person name="Nagy I."/>
            <person name="Orsini M."/>
        </authorList>
    </citation>
    <scope>NUCLEOTIDE SEQUENCE</scope>
    <source>
        <strain evidence="3">DSM 44931</strain>
    </source>
</reference>
<dbReference type="RefSeq" id="WP_068688744.1">
    <property type="nucleotide sequence ID" value="NZ_CP063196.1"/>
</dbReference>
<dbReference type="InterPro" id="IPR012349">
    <property type="entry name" value="Split_barrel_FMN-bd"/>
</dbReference>
<dbReference type="GO" id="GO:0010181">
    <property type="term" value="F:FMN binding"/>
    <property type="evidence" value="ECO:0007669"/>
    <property type="project" value="InterPro"/>
</dbReference>
<dbReference type="InterPro" id="IPR050268">
    <property type="entry name" value="NADH-dep_flavin_reductase"/>
</dbReference>
<dbReference type="InterPro" id="IPR002563">
    <property type="entry name" value="Flavin_Rdtase-like_dom"/>
</dbReference>
<dbReference type="SMART" id="SM00903">
    <property type="entry name" value="Flavin_Reduct"/>
    <property type="match status" value="1"/>
</dbReference>
<dbReference type="OrthoDB" id="9792858at2"/>
<dbReference type="Pfam" id="PF01613">
    <property type="entry name" value="Flavin_Reduct"/>
    <property type="match status" value="1"/>
</dbReference>
<dbReference type="Gene3D" id="2.30.110.10">
    <property type="entry name" value="Electron Transport, Fmn-binding Protein, Chain A"/>
    <property type="match status" value="1"/>
</dbReference>
<keyword evidence="2" id="KW-0560">Oxidoreductase</keyword>
<name>A0A399G6N0_9ACTN</name>
<comment type="similarity">
    <text evidence="1">Belongs to the non-flavoprotein flavin reductase family.</text>
</comment>
<evidence type="ECO:0000313" key="4">
    <source>
        <dbReference type="Proteomes" id="UP000265719"/>
    </source>
</evidence>
<keyword evidence="4" id="KW-1185">Reference proteome</keyword>
<evidence type="ECO:0000256" key="1">
    <source>
        <dbReference type="ARBA" id="ARBA00008898"/>
    </source>
</evidence>
<accession>A0A399G6N0</accession>
<protein>
    <submittedName>
        <fullName evidence="3">Flavin reductase family protein</fullName>
    </submittedName>
</protein>
<evidence type="ECO:0000313" key="3">
    <source>
        <dbReference type="EMBL" id="UOE17945.1"/>
    </source>
</evidence>
<dbReference type="SUPFAM" id="SSF50475">
    <property type="entry name" value="FMN-binding split barrel"/>
    <property type="match status" value="1"/>
</dbReference>
<gene>
    <name evidence="3" type="ORF">NI17_013850</name>
</gene>
<dbReference type="AlphaFoldDB" id="A0A399G6N0"/>
<dbReference type="GO" id="GO:0042602">
    <property type="term" value="F:riboflavin reductase (NADPH) activity"/>
    <property type="evidence" value="ECO:0007669"/>
    <property type="project" value="TreeGrafter"/>
</dbReference>
<evidence type="ECO:0000256" key="2">
    <source>
        <dbReference type="ARBA" id="ARBA00023002"/>
    </source>
</evidence>
<dbReference type="KEGG" id="thao:NI17_013850"/>